<dbReference type="Pfam" id="PF02834">
    <property type="entry name" value="LigT_PEase"/>
    <property type="match status" value="2"/>
</dbReference>
<dbReference type="PANTHER" id="PTHR35561:SF1">
    <property type="entry name" value="RNA 2',3'-CYCLIC PHOSPHODIESTERASE"/>
    <property type="match status" value="1"/>
</dbReference>
<dbReference type="EC" id="3.1.4.58" evidence="2"/>
<accession>A0A3P3XRH9</accession>
<keyword evidence="1 2" id="KW-0378">Hydrolase</keyword>
<gene>
    <name evidence="4" type="ORF">SPIRO4BDMA_50443</name>
</gene>
<reference evidence="4" key="1">
    <citation type="submission" date="2017-02" db="EMBL/GenBank/DDBJ databases">
        <authorList>
            <person name="Regsiter A."/>
            <person name="William W."/>
        </authorList>
    </citation>
    <scope>NUCLEOTIDE SEQUENCE</scope>
    <source>
        <strain evidence="4">BdmA 4</strain>
    </source>
</reference>
<protein>
    <recommendedName>
        <fullName evidence="2">RNA 2',3'-cyclic phosphodiesterase</fullName>
        <shortName evidence="2">RNA 2',3'-CPDase</shortName>
        <ecNumber evidence="2">3.1.4.58</ecNumber>
    </recommendedName>
</protein>
<evidence type="ECO:0000256" key="2">
    <source>
        <dbReference type="HAMAP-Rule" id="MF_01940"/>
    </source>
</evidence>
<dbReference type="InterPro" id="IPR009097">
    <property type="entry name" value="Cyclic_Pdiesterase"/>
</dbReference>
<evidence type="ECO:0000259" key="3">
    <source>
        <dbReference type="Pfam" id="PF02834"/>
    </source>
</evidence>
<dbReference type="AlphaFoldDB" id="A0A3P3XRH9"/>
<dbReference type="HAMAP" id="MF_01940">
    <property type="entry name" value="RNA_CPDase"/>
    <property type="match status" value="1"/>
</dbReference>
<dbReference type="PANTHER" id="PTHR35561">
    <property type="entry name" value="RNA 2',3'-CYCLIC PHOSPHODIESTERASE"/>
    <property type="match status" value="1"/>
</dbReference>
<feature type="active site" description="Proton acceptor" evidence="2">
    <location>
        <position position="130"/>
    </location>
</feature>
<dbReference type="InterPro" id="IPR014051">
    <property type="entry name" value="Phosphoesterase_HXTX"/>
</dbReference>
<keyword evidence="4" id="KW-0436">Ligase</keyword>
<feature type="short sequence motif" description="HXTX 1" evidence="2">
    <location>
        <begin position="42"/>
        <end position="45"/>
    </location>
</feature>
<proteinExistence type="inferred from homology"/>
<comment type="similarity">
    <text evidence="2">Belongs to the 2H phosphoesterase superfamily. ThpR family.</text>
</comment>
<feature type="short sequence motif" description="HXTX 2" evidence="2">
    <location>
        <begin position="130"/>
        <end position="133"/>
    </location>
</feature>
<dbReference type="Gene3D" id="3.90.1140.10">
    <property type="entry name" value="Cyclic phosphodiesterase"/>
    <property type="match status" value="1"/>
</dbReference>
<comment type="function">
    <text evidence="2">Hydrolyzes RNA 2',3'-cyclic phosphodiester to an RNA 2'-phosphomonoester.</text>
</comment>
<sequence>MRLFASLPFPAHVQRQIADYSHSLVPAFGRAHPSWVPQENLHLTLHFFGELEAGTTAKLQTLLAESAPLCPPLQLATGKLSVLPSLRAPRVLYISIEIQPVEPLAELIGRMRDIAAQIGAETDTRPWKAHLTLARLKIFWIPEFSSLAAPPKLTFVVDSFELMQSKLDRSGAVYSCFRRYPLAGK</sequence>
<dbReference type="InterPro" id="IPR004175">
    <property type="entry name" value="RNA_CPDase"/>
</dbReference>
<comment type="catalytic activity">
    <reaction evidence="2">
        <text>a 3'-end 2',3'-cyclophospho-ribonucleotide-RNA + H2O = a 3'-end 2'-phospho-ribonucleotide-RNA + H(+)</text>
        <dbReference type="Rhea" id="RHEA:11828"/>
        <dbReference type="Rhea" id="RHEA-COMP:10464"/>
        <dbReference type="Rhea" id="RHEA-COMP:17353"/>
        <dbReference type="ChEBI" id="CHEBI:15377"/>
        <dbReference type="ChEBI" id="CHEBI:15378"/>
        <dbReference type="ChEBI" id="CHEBI:83064"/>
        <dbReference type="ChEBI" id="CHEBI:173113"/>
        <dbReference type="EC" id="3.1.4.58"/>
    </reaction>
</comment>
<evidence type="ECO:0000256" key="1">
    <source>
        <dbReference type="ARBA" id="ARBA00022801"/>
    </source>
</evidence>
<dbReference type="EMBL" id="FWDO01000005">
    <property type="protein sequence ID" value="SLM18928.1"/>
    <property type="molecule type" value="Genomic_DNA"/>
</dbReference>
<dbReference type="SUPFAM" id="SSF55144">
    <property type="entry name" value="LigT-like"/>
    <property type="match status" value="1"/>
</dbReference>
<feature type="domain" description="Phosphoesterase HXTX" evidence="3">
    <location>
        <begin position="9"/>
        <end position="93"/>
    </location>
</feature>
<name>A0A3P3XRH9_9SPIR</name>
<organism evidence="4">
    <name type="scientific">uncultured spirochete</name>
    <dbReference type="NCBI Taxonomy" id="156406"/>
    <lineage>
        <taxon>Bacteria</taxon>
        <taxon>Pseudomonadati</taxon>
        <taxon>Spirochaetota</taxon>
        <taxon>Spirochaetia</taxon>
        <taxon>Spirochaetales</taxon>
        <taxon>environmental samples</taxon>
    </lineage>
</organism>
<dbReference type="GO" id="GO:0016874">
    <property type="term" value="F:ligase activity"/>
    <property type="evidence" value="ECO:0007669"/>
    <property type="project" value="UniProtKB-KW"/>
</dbReference>
<feature type="domain" description="Phosphoesterase HXTX" evidence="3">
    <location>
        <begin position="102"/>
        <end position="174"/>
    </location>
</feature>
<feature type="active site" description="Proton donor" evidence="2">
    <location>
        <position position="42"/>
    </location>
</feature>
<dbReference type="NCBIfam" id="TIGR02258">
    <property type="entry name" value="2_5_ligase"/>
    <property type="match status" value="1"/>
</dbReference>
<dbReference type="GO" id="GO:0004113">
    <property type="term" value="F:2',3'-cyclic-nucleotide 3'-phosphodiesterase activity"/>
    <property type="evidence" value="ECO:0007669"/>
    <property type="project" value="InterPro"/>
</dbReference>
<dbReference type="GO" id="GO:0008664">
    <property type="term" value="F:RNA 2',3'-cyclic 3'-phosphodiesterase activity"/>
    <property type="evidence" value="ECO:0007669"/>
    <property type="project" value="UniProtKB-EC"/>
</dbReference>
<evidence type="ECO:0000313" key="4">
    <source>
        <dbReference type="EMBL" id="SLM18928.1"/>
    </source>
</evidence>